<comment type="caution">
    <text evidence="1">The sequence shown here is derived from an EMBL/GenBank/DDBJ whole genome shotgun (WGS) entry which is preliminary data.</text>
</comment>
<protein>
    <recommendedName>
        <fullName evidence="2">Cupin 2 conserved barrel domain-containing protein</fullName>
    </recommendedName>
</protein>
<evidence type="ECO:0008006" key="2">
    <source>
        <dbReference type="Google" id="ProtNLM"/>
    </source>
</evidence>
<name>A0A0F9T2V8_9ZZZZ</name>
<dbReference type="AlphaFoldDB" id="A0A0F9T2V8"/>
<proteinExistence type="predicted"/>
<organism evidence="1">
    <name type="scientific">marine sediment metagenome</name>
    <dbReference type="NCBI Taxonomy" id="412755"/>
    <lineage>
        <taxon>unclassified sequences</taxon>
        <taxon>metagenomes</taxon>
        <taxon>ecological metagenomes</taxon>
    </lineage>
</organism>
<evidence type="ECO:0000313" key="1">
    <source>
        <dbReference type="EMBL" id="KKN35793.1"/>
    </source>
</evidence>
<dbReference type="EMBL" id="LAZR01002011">
    <property type="protein sequence ID" value="KKN35793.1"/>
    <property type="molecule type" value="Genomic_DNA"/>
</dbReference>
<sequence length="102" mass="11650">MHLLISKNIFDDQEFQISGPAKELIFPSKNFKIMRISLKKGLEIKPHKGNHIVFFLVLKGKGIFISDSGEIELNKNDYISLKENEPRGIKSLEDLVVLAIRD</sequence>
<dbReference type="Gene3D" id="2.60.120.10">
    <property type="entry name" value="Jelly Rolls"/>
    <property type="match status" value="1"/>
</dbReference>
<dbReference type="InterPro" id="IPR014710">
    <property type="entry name" value="RmlC-like_jellyroll"/>
</dbReference>
<dbReference type="SUPFAM" id="SSF51182">
    <property type="entry name" value="RmlC-like cupins"/>
    <property type="match status" value="1"/>
</dbReference>
<reference evidence="1" key="1">
    <citation type="journal article" date="2015" name="Nature">
        <title>Complex archaea that bridge the gap between prokaryotes and eukaryotes.</title>
        <authorList>
            <person name="Spang A."/>
            <person name="Saw J.H."/>
            <person name="Jorgensen S.L."/>
            <person name="Zaremba-Niedzwiedzka K."/>
            <person name="Martijn J."/>
            <person name="Lind A.E."/>
            <person name="van Eijk R."/>
            <person name="Schleper C."/>
            <person name="Guy L."/>
            <person name="Ettema T.J."/>
        </authorList>
    </citation>
    <scope>NUCLEOTIDE SEQUENCE</scope>
</reference>
<gene>
    <name evidence="1" type="ORF">LCGC14_0780070</name>
</gene>
<accession>A0A0F9T2V8</accession>
<dbReference type="InterPro" id="IPR011051">
    <property type="entry name" value="RmlC_Cupin_sf"/>
</dbReference>